<dbReference type="PROSITE" id="PS00211">
    <property type="entry name" value="ABC_TRANSPORTER_1"/>
    <property type="match status" value="1"/>
</dbReference>
<protein>
    <submittedName>
        <fullName evidence="4">ATP-binding cassette domain-containing protein</fullName>
    </submittedName>
</protein>
<evidence type="ECO:0000313" key="4">
    <source>
        <dbReference type="EMBL" id="QHN39666.1"/>
    </source>
</evidence>
<dbReference type="PANTHER" id="PTHR42788">
    <property type="entry name" value="TAURINE IMPORT ATP-BINDING PROTEIN-RELATED"/>
    <property type="match status" value="1"/>
</dbReference>
<keyword evidence="2" id="KW-0547">Nucleotide-binding</keyword>
<accession>A0A857LQ51</accession>
<dbReference type="InterPro" id="IPR027417">
    <property type="entry name" value="P-loop_NTPase"/>
</dbReference>
<dbReference type="Pfam" id="PF00005">
    <property type="entry name" value="ABC_tran"/>
    <property type="match status" value="1"/>
</dbReference>
<dbReference type="InterPro" id="IPR003439">
    <property type="entry name" value="ABC_transporter-like_ATP-bd"/>
</dbReference>
<dbReference type="GO" id="GO:0016887">
    <property type="term" value="F:ATP hydrolysis activity"/>
    <property type="evidence" value="ECO:0007669"/>
    <property type="project" value="InterPro"/>
</dbReference>
<keyword evidence="1" id="KW-0813">Transport</keyword>
<evidence type="ECO:0000256" key="3">
    <source>
        <dbReference type="ARBA" id="ARBA00022840"/>
    </source>
</evidence>
<dbReference type="GO" id="GO:0005524">
    <property type="term" value="F:ATP binding"/>
    <property type="evidence" value="ECO:0007669"/>
    <property type="project" value="UniProtKB-KW"/>
</dbReference>
<keyword evidence="3 4" id="KW-0067">ATP-binding</keyword>
<evidence type="ECO:0000256" key="1">
    <source>
        <dbReference type="ARBA" id="ARBA00022448"/>
    </source>
</evidence>
<sequence length="262" mass="28506">MTSPQTSATEAPDAPDPSTHPLVGFEHCELRYPNGTHALSDVNLTVREGEFVSVVGPSGCGKSTLLRLSAGLEKITGGYLQCGAQRTGYVFQDATLLPWRSVVDNVALLGELDGVSKAERRKRAEEAIGTVGLTGFENHLPHQLSGGMRMRVSLARALTLEPELFLFDEPFAALDEITRERLGVELTELFAARPFAGLFITHSVSEAVFLSSRVLVMSGRPGTIVEEFEVPFPFPRPPELRFEAEFSELAGRVSVALREAHS</sequence>
<reference evidence="4" key="1">
    <citation type="journal article" date="2021" name="Nat. Microbiol.">
        <title>Cocultivation of an ultrasmall environmental parasitic bacterium with lytic ability against bacteria associated with wastewater foams.</title>
        <authorList>
            <person name="Batinovic S."/>
            <person name="Rose J.J.A."/>
            <person name="Ratcliffe J."/>
            <person name="Seviour R.J."/>
            <person name="Petrovski S."/>
        </authorList>
    </citation>
    <scope>NUCLEOTIDE SEQUENCE</scope>
    <source>
        <strain evidence="4">CON44</strain>
    </source>
</reference>
<dbReference type="EMBL" id="CP045810">
    <property type="protein sequence ID" value="QHN39666.1"/>
    <property type="molecule type" value="Genomic_DNA"/>
</dbReference>
<dbReference type="SMART" id="SM00382">
    <property type="entry name" value="AAA"/>
    <property type="match status" value="1"/>
</dbReference>
<dbReference type="AlphaFoldDB" id="A0A857LQ51"/>
<organism evidence="4">
    <name type="scientific">Gordonia amarae</name>
    <dbReference type="NCBI Taxonomy" id="36821"/>
    <lineage>
        <taxon>Bacteria</taxon>
        <taxon>Bacillati</taxon>
        <taxon>Actinomycetota</taxon>
        <taxon>Actinomycetes</taxon>
        <taxon>Mycobacteriales</taxon>
        <taxon>Gordoniaceae</taxon>
        <taxon>Gordonia</taxon>
    </lineage>
</organism>
<dbReference type="Gene3D" id="3.40.50.300">
    <property type="entry name" value="P-loop containing nucleotide triphosphate hydrolases"/>
    <property type="match status" value="1"/>
</dbReference>
<dbReference type="InterPro" id="IPR017871">
    <property type="entry name" value="ABC_transporter-like_CS"/>
</dbReference>
<evidence type="ECO:0000256" key="2">
    <source>
        <dbReference type="ARBA" id="ARBA00022741"/>
    </source>
</evidence>
<dbReference type="InterPro" id="IPR050166">
    <property type="entry name" value="ABC_transporter_ATP-bind"/>
</dbReference>
<dbReference type="PANTHER" id="PTHR42788:SF20">
    <property type="entry name" value="ABC TRANSPORTER ATP-BINDING PROTEIN"/>
    <property type="match status" value="1"/>
</dbReference>
<dbReference type="SUPFAM" id="SSF52540">
    <property type="entry name" value="P-loop containing nucleoside triphosphate hydrolases"/>
    <property type="match status" value="1"/>
</dbReference>
<dbReference type="InterPro" id="IPR003593">
    <property type="entry name" value="AAA+_ATPase"/>
</dbReference>
<dbReference type="RefSeq" id="WP_005183511.1">
    <property type="nucleotide sequence ID" value="NZ_CP045804.1"/>
</dbReference>
<gene>
    <name evidence="4" type="ORF">GII30_11290</name>
</gene>
<proteinExistence type="predicted"/>
<dbReference type="CDD" id="cd03293">
    <property type="entry name" value="ABC_NrtD_SsuB_transporters"/>
    <property type="match status" value="1"/>
</dbReference>
<name>A0A857LQ51_9ACTN</name>
<dbReference type="PROSITE" id="PS50893">
    <property type="entry name" value="ABC_TRANSPORTER_2"/>
    <property type="match status" value="1"/>
</dbReference>